<comment type="caution">
    <text evidence="1">The sequence shown here is derived from an EMBL/GenBank/DDBJ whole genome shotgun (WGS) entry which is preliminary data.</text>
</comment>
<proteinExistence type="predicted"/>
<dbReference type="Proteomes" id="UP001622950">
    <property type="component" value="Unassembled WGS sequence"/>
</dbReference>
<keyword evidence="2" id="KW-1185">Reference proteome</keyword>
<keyword evidence="1" id="KW-0548">Nucleotidyltransferase</keyword>
<accession>A0ACC7ML32</accession>
<name>A0ACC7ML32_9PSED</name>
<evidence type="ECO:0000313" key="2">
    <source>
        <dbReference type="Proteomes" id="UP001622950"/>
    </source>
</evidence>
<reference evidence="1" key="1">
    <citation type="submission" date="2024-11" db="EMBL/GenBank/DDBJ databases">
        <authorList>
            <person name="Lucas J.A."/>
        </authorList>
    </citation>
    <scope>NUCLEOTIDE SEQUENCE</scope>
    <source>
        <strain evidence="1">Z 8.8</strain>
    </source>
</reference>
<gene>
    <name evidence="1" type="ORF">ACJEBM_01080</name>
</gene>
<evidence type="ECO:0000313" key="1">
    <source>
        <dbReference type="EMBL" id="MFK9079272.1"/>
    </source>
</evidence>
<organism evidence="1 2">
    <name type="scientific">Pseudomonas neuropathica</name>
    <dbReference type="NCBI Taxonomy" id="2730425"/>
    <lineage>
        <taxon>Bacteria</taxon>
        <taxon>Pseudomonadati</taxon>
        <taxon>Pseudomonadota</taxon>
        <taxon>Gammaproteobacteria</taxon>
        <taxon>Pseudomonadales</taxon>
        <taxon>Pseudomonadaceae</taxon>
        <taxon>Pseudomonas</taxon>
    </lineage>
</organism>
<keyword evidence="1" id="KW-0808">Transferase</keyword>
<dbReference type="EMBL" id="JBJHQE010000001">
    <property type="protein sequence ID" value="MFK9079272.1"/>
    <property type="molecule type" value="Genomic_DNA"/>
</dbReference>
<dbReference type="EC" id="2.7.7.65" evidence="1"/>
<sequence length="498" mass="54996">MGMSALLLLKSETQRRETRFSEYVQNISGIVRNQLDTNEAVLAGFSAFLQAVDQSDTEAAARYAAAVMSAYPHLYMLEAARAVPVAEQAAFEALLRRTWRPDFTLKDFPTLTRQPDRHQAFLRETWPVLFMYPVLSEANAIYGVRLETVGYLSHALARTYNNPKPVVSPVFSMYEGGDAFILMQSVNRPERVRESSRPNFFGSTMVALLLIRTGSLLDAVIHANVDSRVHIRAVLQTAAGTESHVFATGTSDAGLIDGFFLPLLEERVEIHSASQPMTLLFERQLRLADVLTGQALALLAILGAAFVLIPLLLIRHFKALERADAEHQRSAYLATHDVLTDLPNRYLFAERFEQALSRWKGDRVPFAVLLIDLDHFKDINDRYGHEVGDQVLRALASRMLGATRTGDTVARYGGDEFVVLVTDLADPDMAEVKASKMFEAIGQSIVTSAGEISLSCSIGIALCPLHGQTLDTLLKAADQAMYGVKQLGRKGIAVTRAL</sequence>
<protein>
    <submittedName>
        <fullName evidence="1">Diguanylate cyclase domain-containing protein</fullName>
        <ecNumber evidence="1">2.7.7.65</ecNumber>
    </submittedName>
</protein>